<dbReference type="OMA" id="IYNIEFT"/>
<keyword evidence="7" id="KW-1185">Reference proteome</keyword>
<dbReference type="FunFam" id="2.70.50.40:FF:000003">
    <property type="entry name" value="UNC119 homologue, putative"/>
    <property type="match status" value="1"/>
</dbReference>
<name>A0A8I6RJ86_CIMLE</name>
<comment type="similarity">
    <text evidence="1">Belongs to the PDE6D/unc-119 family.</text>
</comment>
<dbReference type="InterPro" id="IPR037036">
    <property type="entry name" value="PDED_dom_sf"/>
</dbReference>
<dbReference type="RefSeq" id="XP_014244919.1">
    <property type="nucleotide sequence ID" value="XM_014389433.2"/>
</dbReference>
<evidence type="ECO:0000256" key="3">
    <source>
        <dbReference type="ARBA" id="ARBA00022927"/>
    </source>
</evidence>
<dbReference type="OrthoDB" id="10248777at2759"/>
<evidence type="ECO:0000313" key="7">
    <source>
        <dbReference type="Proteomes" id="UP000494040"/>
    </source>
</evidence>
<dbReference type="InterPro" id="IPR008015">
    <property type="entry name" value="PDED_dom"/>
</dbReference>
<evidence type="ECO:0000256" key="2">
    <source>
        <dbReference type="ARBA" id="ARBA00022448"/>
    </source>
</evidence>
<evidence type="ECO:0000256" key="4">
    <source>
        <dbReference type="ARBA" id="ARBA00023121"/>
    </source>
</evidence>
<dbReference type="PANTHER" id="PTHR12951:SF1">
    <property type="entry name" value="PROTEIN UNC-119 HOMOLOG"/>
    <property type="match status" value="1"/>
</dbReference>
<accession>A0A8I6RJ86</accession>
<dbReference type="GeneID" id="106664059"/>
<dbReference type="AlphaFoldDB" id="A0A8I6RJ86"/>
<organism evidence="6 7">
    <name type="scientific">Cimex lectularius</name>
    <name type="common">Bed bug</name>
    <name type="synonym">Acanthia lectularia</name>
    <dbReference type="NCBI Taxonomy" id="79782"/>
    <lineage>
        <taxon>Eukaryota</taxon>
        <taxon>Metazoa</taxon>
        <taxon>Ecdysozoa</taxon>
        <taxon>Arthropoda</taxon>
        <taxon>Hexapoda</taxon>
        <taxon>Insecta</taxon>
        <taxon>Pterygota</taxon>
        <taxon>Neoptera</taxon>
        <taxon>Paraneoptera</taxon>
        <taxon>Hemiptera</taxon>
        <taxon>Heteroptera</taxon>
        <taxon>Panheteroptera</taxon>
        <taxon>Cimicomorpha</taxon>
        <taxon>Cimicidae</taxon>
        <taxon>Cimex</taxon>
    </lineage>
</organism>
<dbReference type="PANTHER" id="PTHR12951">
    <property type="entry name" value="RETINAL PROTEIN 4"/>
    <property type="match status" value="1"/>
</dbReference>
<dbReference type="GO" id="GO:0007399">
    <property type="term" value="P:nervous system development"/>
    <property type="evidence" value="ECO:0007669"/>
    <property type="project" value="TreeGrafter"/>
</dbReference>
<dbReference type="GO" id="GO:0008289">
    <property type="term" value="F:lipid binding"/>
    <property type="evidence" value="ECO:0007669"/>
    <property type="project" value="UniProtKB-KW"/>
</dbReference>
<keyword evidence="4" id="KW-0446">Lipid-binding</keyword>
<dbReference type="Proteomes" id="UP000494040">
    <property type="component" value="Unassembled WGS sequence"/>
</dbReference>
<dbReference type="GO" id="GO:0005929">
    <property type="term" value="C:cilium"/>
    <property type="evidence" value="ECO:0007669"/>
    <property type="project" value="TreeGrafter"/>
</dbReference>
<dbReference type="CTD" id="31664"/>
<dbReference type="SUPFAM" id="SSF81296">
    <property type="entry name" value="E set domains"/>
    <property type="match status" value="1"/>
</dbReference>
<dbReference type="Gene3D" id="2.70.50.40">
    <property type="entry name" value="GMP phosphodiesterase, delta subunit"/>
    <property type="match status" value="1"/>
</dbReference>
<sequence>MNDIMDSESENLPQENKLVTEEELLKRPYITPEDVLMLPSITLGYLCAPEANIYDIEFLRFKIRDMDSGVVLFEISKPGRVLEGLPSVGTSGSRYVRYQFTPHFLELKTVGATIEFRVGSRPITNFRMIERHYFRDRLLESFDFEFGFCIPNSCNSCEHIYKFPHLPPHLIKEMIKNPYETRSDSFYFVNNQLIMHNKADYAYTAVPEHP</sequence>
<dbReference type="InterPro" id="IPR014756">
    <property type="entry name" value="Ig_E-set"/>
</dbReference>
<proteinExistence type="inferred from homology"/>
<feature type="domain" description="GMP phosphodiesterase delta subunit" evidence="5">
    <location>
        <begin position="50"/>
        <end position="203"/>
    </location>
</feature>
<dbReference type="KEGG" id="clec:106664059"/>
<dbReference type="GO" id="GO:0060271">
    <property type="term" value="P:cilium assembly"/>
    <property type="evidence" value="ECO:0007669"/>
    <property type="project" value="TreeGrafter"/>
</dbReference>
<dbReference type="Pfam" id="PF05351">
    <property type="entry name" value="GMP_PDE_delta"/>
    <property type="match status" value="1"/>
</dbReference>
<dbReference type="GO" id="GO:0042953">
    <property type="term" value="P:lipoprotein transport"/>
    <property type="evidence" value="ECO:0007669"/>
    <property type="project" value="TreeGrafter"/>
</dbReference>
<protein>
    <recommendedName>
        <fullName evidence="5">GMP phosphodiesterase delta subunit domain-containing protein</fullName>
    </recommendedName>
</protein>
<reference evidence="6" key="1">
    <citation type="submission" date="2022-01" db="UniProtKB">
        <authorList>
            <consortium name="EnsemblMetazoa"/>
        </authorList>
    </citation>
    <scope>IDENTIFICATION</scope>
</reference>
<evidence type="ECO:0000313" key="6">
    <source>
        <dbReference type="EnsemblMetazoa" id="XP_014244919.1"/>
    </source>
</evidence>
<evidence type="ECO:0000256" key="1">
    <source>
        <dbReference type="ARBA" id="ARBA00008102"/>
    </source>
</evidence>
<dbReference type="EnsemblMetazoa" id="XM_014389433.2">
    <property type="protein sequence ID" value="XP_014244919.1"/>
    <property type="gene ID" value="LOC106664059"/>
</dbReference>
<keyword evidence="3" id="KW-0653">Protein transport</keyword>
<keyword evidence="2" id="KW-0813">Transport</keyword>
<evidence type="ECO:0000259" key="5">
    <source>
        <dbReference type="Pfam" id="PF05351"/>
    </source>
</evidence>
<dbReference type="InterPro" id="IPR051519">
    <property type="entry name" value="PDE6D_unc-119_myristoyl-bd"/>
</dbReference>